<protein>
    <submittedName>
        <fullName evidence="1">Uncharacterized protein</fullName>
    </submittedName>
</protein>
<geneLocation type="plasmid" evidence="2">
    <name>1</name>
</geneLocation>
<gene>
    <name evidence="1" type="ORF">Y013_24980</name>
</gene>
<name>V9XQG7_9NOCA</name>
<proteinExistence type="predicted"/>
<dbReference type="HOGENOM" id="CLU_2773229_0_0_11"/>
<evidence type="ECO:0000313" key="1">
    <source>
        <dbReference type="EMBL" id="AHD24245.1"/>
    </source>
</evidence>
<accession>V9XQG7</accession>
<dbReference type="Proteomes" id="UP000018781">
    <property type="component" value="Plasmid unnamed"/>
</dbReference>
<evidence type="ECO:0000313" key="2">
    <source>
        <dbReference type="Proteomes" id="UP000018781"/>
    </source>
</evidence>
<dbReference type="AlphaFoldDB" id="V9XQG7"/>
<keyword evidence="1" id="KW-0614">Plasmid</keyword>
<reference evidence="1 2" key="1">
    <citation type="journal article" date="2014" name="Genome Announc.">
        <title>Complete Genome of Rhodococcus pyridinivorans SB3094, a Methyl-Ethyl-Ketone-Degrading Bacterium Used for Bioaugmentation.</title>
        <authorList>
            <person name="Dueholm M.S."/>
            <person name="Albertsen M."/>
            <person name="D'Imperio S."/>
            <person name="Tale V.P."/>
            <person name="Lewis D."/>
            <person name="Nielsen P.H."/>
            <person name="Nielsen J.L."/>
        </authorList>
    </citation>
    <scope>NUCLEOTIDE SEQUENCE [LARGE SCALE GENOMIC DNA]</scope>
    <source>
        <strain evidence="2">SB3094</strain>
        <plasmid evidence="2">1</plasmid>
    </source>
</reference>
<dbReference type="RefSeq" id="WP_024100211.1">
    <property type="nucleotide sequence ID" value="NC_023144.1"/>
</dbReference>
<organism evidence="1 2">
    <name type="scientific">Rhodococcus pyridinivorans SB3094</name>
    <dbReference type="NCBI Taxonomy" id="1435356"/>
    <lineage>
        <taxon>Bacteria</taxon>
        <taxon>Bacillati</taxon>
        <taxon>Actinomycetota</taxon>
        <taxon>Actinomycetes</taxon>
        <taxon>Mycobacteriales</taxon>
        <taxon>Nocardiaceae</taxon>
        <taxon>Rhodococcus</taxon>
    </lineage>
</organism>
<dbReference type="KEGG" id="rpy:Y013_24980"/>
<dbReference type="GeneID" id="43508265"/>
<sequence>MRVDAVHEISHAAEPITGTVELEAGVVTENVPVLQQAPVEALPLLDEQFTIGGSNTARRTMTASVGVMG</sequence>
<dbReference type="EMBL" id="CP006997">
    <property type="protein sequence ID" value="AHD24245.1"/>
    <property type="molecule type" value="Genomic_DNA"/>
</dbReference>